<evidence type="ECO:0000256" key="7">
    <source>
        <dbReference type="ARBA" id="ARBA00022989"/>
    </source>
</evidence>
<keyword evidence="10 12" id="KW-0275">Fatty acid biosynthesis</keyword>
<dbReference type="GO" id="GO:0019367">
    <property type="term" value="P:fatty acid elongation, saturated fatty acid"/>
    <property type="evidence" value="ECO:0007669"/>
    <property type="project" value="TreeGrafter"/>
</dbReference>
<evidence type="ECO:0000256" key="12">
    <source>
        <dbReference type="RuleBase" id="RU361115"/>
    </source>
</evidence>
<evidence type="ECO:0000256" key="8">
    <source>
        <dbReference type="ARBA" id="ARBA00023098"/>
    </source>
</evidence>
<accession>S9UQ54</accession>
<dbReference type="Pfam" id="PF01151">
    <property type="entry name" value="ELO"/>
    <property type="match status" value="1"/>
</dbReference>
<evidence type="ECO:0000313" key="15">
    <source>
        <dbReference type="Proteomes" id="UP000015354"/>
    </source>
</evidence>
<dbReference type="InterPro" id="IPR030457">
    <property type="entry name" value="ELO_CS"/>
</dbReference>
<dbReference type="GO" id="GO:0005789">
    <property type="term" value="C:endoplasmic reticulum membrane"/>
    <property type="evidence" value="ECO:0007669"/>
    <property type="project" value="TreeGrafter"/>
</dbReference>
<keyword evidence="4 12" id="KW-0808">Transferase</keyword>
<feature type="transmembrane region" description="Helical" evidence="12">
    <location>
        <begin position="164"/>
        <end position="182"/>
    </location>
</feature>
<dbReference type="GO" id="GO:0009922">
    <property type="term" value="F:fatty acid elongase activity"/>
    <property type="evidence" value="ECO:0007669"/>
    <property type="project" value="InterPro"/>
</dbReference>
<evidence type="ECO:0000256" key="13">
    <source>
        <dbReference type="SAM" id="MobiDB-lite"/>
    </source>
</evidence>
<dbReference type="GO" id="GO:0042761">
    <property type="term" value="P:very long-chain fatty acid biosynthetic process"/>
    <property type="evidence" value="ECO:0007669"/>
    <property type="project" value="TreeGrafter"/>
</dbReference>
<dbReference type="GO" id="GO:0034626">
    <property type="term" value="P:fatty acid elongation, polyunsaturated fatty acid"/>
    <property type="evidence" value="ECO:0007669"/>
    <property type="project" value="TreeGrafter"/>
</dbReference>
<feature type="transmembrane region" description="Helical" evidence="12">
    <location>
        <begin position="53"/>
        <end position="71"/>
    </location>
</feature>
<dbReference type="GO" id="GO:0034625">
    <property type="term" value="P:fatty acid elongation, monounsaturated fatty acid"/>
    <property type="evidence" value="ECO:0007669"/>
    <property type="project" value="TreeGrafter"/>
</dbReference>
<keyword evidence="7 12" id="KW-1133">Transmembrane helix</keyword>
<evidence type="ECO:0000256" key="11">
    <source>
        <dbReference type="ARBA" id="ARBA00044291"/>
    </source>
</evidence>
<keyword evidence="5 12" id="KW-0812">Transmembrane</keyword>
<evidence type="ECO:0000313" key="14">
    <source>
        <dbReference type="EMBL" id="EPY30998.1"/>
    </source>
</evidence>
<feature type="transmembrane region" description="Helical" evidence="12">
    <location>
        <begin position="188"/>
        <end position="209"/>
    </location>
</feature>
<dbReference type="AlphaFoldDB" id="S9UQ54"/>
<name>S9UQ54_9TRYP</name>
<organism evidence="14 15">
    <name type="scientific">Strigomonas culicis</name>
    <dbReference type="NCBI Taxonomy" id="28005"/>
    <lineage>
        <taxon>Eukaryota</taxon>
        <taxon>Discoba</taxon>
        <taxon>Euglenozoa</taxon>
        <taxon>Kinetoplastea</taxon>
        <taxon>Metakinetoplastina</taxon>
        <taxon>Trypanosomatida</taxon>
        <taxon>Trypanosomatidae</taxon>
        <taxon>Strigomonadinae</taxon>
        <taxon>Strigomonas</taxon>
    </lineage>
</organism>
<dbReference type="PROSITE" id="PS01188">
    <property type="entry name" value="ELO"/>
    <property type="match status" value="1"/>
</dbReference>
<comment type="similarity">
    <text evidence="2 12">Belongs to the ELO family.</text>
</comment>
<evidence type="ECO:0000256" key="2">
    <source>
        <dbReference type="ARBA" id="ARBA00007263"/>
    </source>
</evidence>
<evidence type="ECO:0000256" key="9">
    <source>
        <dbReference type="ARBA" id="ARBA00023136"/>
    </source>
</evidence>
<comment type="caution">
    <text evidence="14">The sequence shown here is derived from an EMBL/GenBank/DDBJ whole genome shotgun (WGS) entry which is preliminary data.</text>
</comment>
<gene>
    <name evidence="14" type="ORF">STCU_03705</name>
</gene>
<dbReference type="EMBL" id="ATMH01003705">
    <property type="protein sequence ID" value="EPY30998.1"/>
    <property type="molecule type" value="Genomic_DNA"/>
</dbReference>
<feature type="region of interest" description="Disordered" evidence="13">
    <location>
        <begin position="293"/>
        <end position="337"/>
    </location>
</feature>
<keyword evidence="15" id="KW-1185">Reference proteome</keyword>
<comment type="subcellular location">
    <subcellularLocation>
        <location evidence="1">Membrane</location>
        <topology evidence="1">Multi-pass membrane protein</topology>
    </subcellularLocation>
</comment>
<reference evidence="14 15" key="1">
    <citation type="journal article" date="2013" name="PLoS ONE">
        <title>Predicting the Proteins of Angomonas deanei, Strigomonas culicis and Their Respective Endosymbionts Reveals New Aspects of the Trypanosomatidae Family.</title>
        <authorList>
            <person name="Motta M.C."/>
            <person name="Martins A.C."/>
            <person name="de Souza S.S."/>
            <person name="Catta-Preta C.M."/>
            <person name="Silva R."/>
            <person name="Klein C.C."/>
            <person name="de Almeida L.G."/>
            <person name="de Lima Cunha O."/>
            <person name="Ciapina L.P."/>
            <person name="Brocchi M."/>
            <person name="Colabardini A.C."/>
            <person name="de Araujo Lima B."/>
            <person name="Machado C.R."/>
            <person name="de Almeida Soares C.M."/>
            <person name="Probst C.M."/>
            <person name="de Menezes C.B."/>
            <person name="Thompson C.E."/>
            <person name="Bartholomeu D.C."/>
            <person name="Gradia D.F."/>
            <person name="Pavoni D.P."/>
            <person name="Grisard E.C."/>
            <person name="Fantinatti-Garboggini F."/>
            <person name="Marchini F.K."/>
            <person name="Rodrigues-Luiz G.F."/>
            <person name="Wagner G."/>
            <person name="Goldman G.H."/>
            <person name="Fietto J.L."/>
            <person name="Elias M.C."/>
            <person name="Goldman M.H."/>
            <person name="Sagot M.F."/>
            <person name="Pereira M."/>
            <person name="Stoco P.H."/>
            <person name="de Mendonca-Neto R.P."/>
            <person name="Teixeira S.M."/>
            <person name="Maciel T.E."/>
            <person name="de Oliveira Mendes T.A."/>
            <person name="Urmenyi T.P."/>
            <person name="de Souza W."/>
            <person name="Schenkman S."/>
            <person name="de Vasconcelos A.T."/>
        </authorList>
    </citation>
    <scope>NUCLEOTIDE SEQUENCE [LARGE SCALE GENOMIC DNA]</scope>
</reference>
<dbReference type="Proteomes" id="UP000015354">
    <property type="component" value="Unassembled WGS sequence"/>
</dbReference>
<dbReference type="OrthoDB" id="434092at2759"/>
<comment type="catalytic activity">
    <reaction evidence="12">
        <text>an acyl-CoA + malonyl-CoA + H(+) = a 3-oxoacyl-CoA + CO2 + CoA</text>
        <dbReference type="Rhea" id="RHEA:50252"/>
        <dbReference type="ChEBI" id="CHEBI:15378"/>
        <dbReference type="ChEBI" id="CHEBI:16526"/>
        <dbReference type="ChEBI" id="CHEBI:57287"/>
        <dbReference type="ChEBI" id="CHEBI:57384"/>
        <dbReference type="ChEBI" id="CHEBI:58342"/>
        <dbReference type="ChEBI" id="CHEBI:90726"/>
    </reaction>
    <physiologicalReaction direction="left-to-right" evidence="12">
        <dbReference type="Rhea" id="RHEA:50253"/>
    </physiologicalReaction>
</comment>
<proteinExistence type="inferred from homology"/>
<evidence type="ECO:0000256" key="10">
    <source>
        <dbReference type="ARBA" id="ARBA00023160"/>
    </source>
</evidence>
<dbReference type="EC" id="2.3.1.-" evidence="12"/>
<keyword evidence="9 12" id="KW-0472">Membrane</keyword>
<evidence type="ECO:0000256" key="3">
    <source>
        <dbReference type="ARBA" id="ARBA00022516"/>
    </source>
</evidence>
<keyword evidence="3 12" id="KW-0444">Lipid biosynthesis</keyword>
<protein>
    <recommendedName>
        <fullName evidence="11 12">Elongation of fatty acids protein</fullName>
        <ecNumber evidence="12">2.3.1.-</ecNumber>
    </recommendedName>
</protein>
<feature type="transmembrane region" description="Helical" evidence="12">
    <location>
        <begin position="92"/>
        <end position="113"/>
    </location>
</feature>
<feature type="compositionally biased region" description="Low complexity" evidence="13">
    <location>
        <begin position="295"/>
        <end position="310"/>
    </location>
</feature>
<evidence type="ECO:0000256" key="5">
    <source>
        <dbReference type="ARBA" id="ARBA00022692"/>
    </source>
</evidence>
<sequence>MSIKNSNITANPRLYERALQTPPALPFLQYLVNFGGIPAQFRGSFVVPFMENYFDIIVYSQMAYLIFIWYGPKWMESRSPFRLRAVSAVWNLLLCLFSFGGAIGCVTLLAALVESGGLYQSICVYPHHVIYDGELSFWMLAFLLSKIPEMFDTVLIVLQKKPLIFLHWYHHMTVSIFCWYAGRSLISSGIYFATMNYCVHAVMYSYYLCCSLGLRRLVRPLAPLITGAQLLQMLVGTAVVVYTWYHSYISGRGCDVDRRTIRMGIAMYGSYVVLFALLFARLYLTKSTKKDSTKLRTNSSKNKNNNKNNSQGAVVATAATNGKETNGKAKDEKRKQK</sequence>
<dbReference type="PANTHER" id="PTHR11157:SF17">
    <property type="entry name" value="ELONGATION OF VERY LONG CHAIN FATTY ACIDS PROTEIN 6"/>
    <property type="match status" value="1"/>
</dbReference>
<evidence type="ECO:0000256" key="1">
    <source>
        <dbReference type="ARBA" id="ARBA00004141"/>
    </source>
</evidence>
<feature type="transmembrane region" description="Helical" evidence="12">
    <location>
        <begin position="221"/>
        <end position="245"/>
    </location>
</feature>
<keyword evidence="6 12" id="KW-0276">Fatty acid metabolism</keyword>
<feature type="compositionally biased region" description="Basic and acidic residues" evidence="13">
    <location>
        <begin position="325"/>
        <end position="337"/>
    </location>
</feature>
<evidence type="ECO:0000256" key="6">
    <source>
        <dbReference type="ARBA" id="ARBA00022832"/>
    </source>
</evidence>
<dbReference type="GO" id="GO:0030148">
    <property type="term" value="P:sphingolipid biosynthetic process"/>
    <property type="evidence" value="ECO:0007669"/>
    <property type="project" value="TreeGrafter"/>
</dbReference>
<keyword evidence="8 12" id="KW-0443">Lipid metabolism</keyword>
<evidence type="ECO:0000256" key="4">
    <source>
        <dbReference type="ARBA" id="ARBA00022679"/>
    </source>
</evidence>
<dbReference type="InterPro" id="IPR002076">
    <property type="entry name" value="ELO_fam"/>
</dbReference>
<feature type="transmembrane region" description="Helical" evidence="12">
    <location>
        <begin position="265"/>
        <end position="284"/>
    </location>
</feature>
<dbReference type="PANTHER" id="PTHR11157">
    <property type="entry name" value="FATTY ACID ACYL TRANSFERASE-RELATED"/>
    <property type="match status" value="1"/>
</dbReference>